<dbReference type="Proteomes" id="UP001595547">
    <property type="component" value="Unassembled WGS sequence"/>
</dbReference>
<dbReference type="SMART" id="SM00347">
    <property type="entry name" value="HTH_MARR"/>
    <property type="match status" value="1"/>
</dbReference>
<comment type="caution">
    <text evidence="3">The sequence shown here is derived from an EMBL/GenBank/DDBJ whole genome shotgun (WGS) entry which is preliminary data.</text>
</comment>
<dbReference type="RefSeq" id="WP_380071035.1">
    <property type="nucleotide sequence ID" value="NZ_JBHRTO010000001.1"/>
</dbReference>
<dbReference type="Gene3D" id="1.10.10.10">
    <property type="entry name" value="Winged helix-like DNA-binding domain superfamily/Winged helix DNA-binding domain"/>
    <property type="match status" value="1"/>
</dbReference>
<evidence type="ECO:0000259" key="2">
    <source>
        <dbReference type="PROSITE" id="PS51186"/>
    </source>
</evidence>
<name>A0ABV7IS82_9RHOB</name>
<reference evidence="4" key="1">
    <citation type="journal article" date="2019" name="Int. J. Syst. Evol. Microbiol.">
        <title>The Global Catalogue of Microorganisms (GCM) 10K type strain sequencing project: providing services to taxonomists for standard genome sequencing and annotation.</title>
        <authorList>
            <consortium name="The Broad Institute Genomics Platform"/>
            <consortium name="The Broad Institute Genome Sequencing Center for Infectious Disease"/>
            <person name="Wu L."/>
            <person name="Ma J."/>
        </authorList>
    </citation>
    <scope>NUCLEOTIDE SEQUENCE [LARGE SCALE GENOMIC DNA]</scope>
    <source>
        <strain evidence="4">KCTC 52039</strain>
    </source>
</reference>
<keyword evidence="1 3" id="KW-0808">Transferase</keyword>
<dbReference type="SUPFAM" id="SSF46785">
    <property type="entry name" value="Winged helix' DNA-binding domain"/>
    <property type="match status" value="1"/>
</dbReference>
<dbReference type="EMBL" id="JBHRTO010000001">
    <property type="protein sequence ID" value="MFC3179387.1"/>
    <property type="molecule type" value="Genomic_DNA"/>
</dbReference>
<feature type="domain" description="N-acetyltransferase" evidence="2">
    <location>
        <begin position="150"/>
        <end position="307"/>
    </location>
</feature>
<proteinExistence type="predicted"/>
<dbReference type="InterPro" id="IPR016181">
    <property type="entry name" value="Acyl_CoA_acyltransferase"/>
</dbReference>
<dbReference type="InterPro" id="IPR036388">
    <property type="entry name" value="WH-like_DNA-bd_sf"/>
</dbReference>
<protein>
    <submittedName>
        <fullName evidence="3">GNAT family N-acetyltransferase</fullName>
        <ecNumber evidence="3">2.3.1.-</ecNumber>
    </submittedName>
</protein>
<dbReference type="CDD" id="cd04301">
    <property type="entry name" value="NAT_SF"/>
    <property type="match status" value="1"/>
</dbReference>
<evidence type="ECO:0000313" key="3">
    <source>
        <dbReference type="EMBL" id="MFC3179387.1"/>
    </source>
</evidence>
<dbReference type="GO" id="GO:0016746">
    <property type="term" value="F:acyltransferase activity"/>
    <property type="evidence" value="ECO:0007669"/>
    <property type="project" value="UniProtKB-KW"/>
</dbReference>
<accession>A0ABV7IS82</accession>
<evidence type="ECO:0000313" key="4">
    <source>
        <dbReference type="Proteomes" id="UP001595547"/>
    </source>
</evidence>
<dbReference type="InterPro" id="IPR000182">
    <property type="entry name" value="GNAT_dom"/>
</dbReference>
<organism evidence="3 4">
    <name type="scientific">Cypionkella sinensis</name>
    <dbReference type="NCBI Taxonomy" id="1756043"/>
    <lineage>
        <taxon>Bacteria</taxon>
        <taxon>Pseudomonadati</taxon>
        <taxon>Pseudomonadota</taxon>
        <taxon>Alphaproteobacteria</taxon>
        <taxon>Rhodobacterales</taxon>
        <taxon>Paracoccaceae</taxon>
        <taxon>Cypionkella</taxon>
    </lineage>
</organism>
<evidence type="ECO:0000256" key="1">
    <source>
        <dbReference type="ARBA" id="ARBA00022679"/>
    </source>
</evidence>
<gene>
    <name evidence="3" type="ORF">ACFOGH_00150</name>
</gene>
<dbReference type="InterPro" id="IPR036390">
    <property type="entry name" value="WH_DNA-bd_sf"/>
</dbReference>
<dbReference type="Gene3D" id="3.40.630.30">
    <property type="match status" value="1"/>
</dbReference>
<dbReference type="InterPro" id="IPR050769">
    <property type="entry name" value="NAT_camello-type"/>
</dbReference>
<dbReference type="PROSITE" id="PS51186">
    <property type="entry name" value="GNAT"/>
    <property type="match status" value="1"/>
</dbReference>
<dbReference type="InterPro" id="IPR000835">
    <property type="entry name" value="HTH_MarR-typ"/>
</dbReference>
<dbReference type="SUPFAM" id="SSF55729">
    <property type="entry name" value="Acyl-CoA N-acyltransferases (Nat)"/>
    <property type="match status" value="1"/>
</dbReference>
<keyword evidence="4" id="KW-1185">Reference proteome</keyword>
<dbReference type="PANTHER" id="PTHR13947:SF37">
    <property type="entry name" value="LD18367P"/>
    <property type="match status" value="1"/>
</dbReference>
<dbReference type="EC" id="2.3.1.-" evidence="3"/>
<dbReference type="Pfam" id="PF12802">
    <property type="entry name" value="MarR_2"/>
    <property type="match status" value="1"/>
</dbReference>
<sequence length="310" mass="33263">MPSASIPDTVEHIRSAARLLVRELGFMGGDFAGGNLSPSAVHALIEIEAGQVSARDLGLLLHLEKSSVSRMLRKLITSGEVVEQSTADGRLKRLALTEAGQKRLAAIHAFARAQVAEALARLQPGQDRVVLAGLQLYAKALGANAAPPAVEIAEGYRSGLTARITQMHAEYYARHAGFGRQFEAVVAGGLAGFSGRLDRPRNAIWAALQGDQIVGSIAIDGEDLGGNCAHLRWFITDDAVRGSGAGRQLLDAALGFVEAQGFEATHLWTFSGLSAARHLYEAHGFELVEERPGQQWGSEVLEQKFVRLRR</sequence>
<keyword evidence="3" id="KW-0012">Acyltransferase</keyword>
<dbReference type="PANTHER" id="PTHR13947">
    <property type="entry name" value="GNAT FAMILY N-ACETYLTRANSFERASE"/>
    <property type="match status" value="1"/>
</dbReference>
<dbReference type="Pfam" id="PF00583">
    <property type="entry name" value="Acetyltransf_1"/>
    <property type="match status" value="1"/>
</dbReference>